<evidence type="ECO:0000313" key="3">
    <source>
        <dbReference type="Proteomes" id="UP000299102"/>
    </source>
</evidence>
<evidence type="ECO:0000256" key="1">
    <source>
        <dbReference type="SAM" id="MobiDB-lite"/>
    </source>
</evidence>
<evidence type="ECO:0000313" key="2">
    <source>
        <dbReference type="EMBL" id="GBP66778.1"/>
    </source>
</evidence>
<feature type="region of interest" description="Disordered" evidence="1">
    <location>
        <begin position="1"/>
        <end position="27"/>
    </location>
</feature>
<keyword evidence="3" id="KW-1185">Reference proteome</keyword>
<comment type="caution">
    <text evidence="2">The sequence shown here is derived from an EMBL/GenBank/DDBJ whole genome shotgun (WGS) entry which is preliminary data.</text>
</comment>
<dbReference type="Proteomes" id="UP000299102">
    <property type="component" value="Unassembled WGS sequence"/>
</dbReference>
<dbReference type="EMBL" id="BGZK01000967">
    <property type="protein sequence ID" value="GBP66778.1"/>
    <property type="molecule type" value="Genomic_DNA"/>
</dbReference>
<name>A0A4C1XTF3_EUMVA</name>
<accession>A0A4C1XTF3</accession>
<organism evidence="2 3">
    <name type="scientific">Eumeta variegata</name>
    <name type="common">Bagworm moth</name>
    <name type="synonym">Eumeta japonica</name>
    <dbReference type="NCBI Taxonomy" id="151549"/>
    <lineage>
        <taxon>Eukaryota</taxon>
        <taxon>Metazoa</taxon>
        <taxon>Ecdysozoa</taxon>
        <taxon>Arthropoda</taxon>
        <taxon>Hexapoda</taxon>
        <taxon>Insecta</taxon>
        <taxon>Pterygota</taxon>
        <taxon>Neoptera</taxon>
        <taxon>Endopterygota</taxon>
        <taxon>Lepidoptera</taxon>
        <taxon>Glossata</taxon>
        <taxon>Ditrysia</taxon>
        <taxon>Tineoidea</taxon>
        <taxon>Psychidae</taxon>
        <taxon>Oiketicinae</taxon>
        <taxon>Eumeta</taxon>
    </lineage>
</organism>
<reference evidence="2 3" key="1">
    <citation type="journal article" date="2019" name="Commun. Biol.">
        <title>The bagworm genome reveals a unique fibroin gene that provides high tensile strength.</title>
        <authorList>
            <person name="Kono N."/>
            <person name="Nakamura H."/>
            <person name="Ohtoshi R."/>
            <person name="Tomita M."/>
            <person name="Numata K."/>
            <person name="Arakawa K."/>
        </authorList>
    </citation>
    <scope>NUCLEOTIDE SEQUENCE [LARGE SCALE GENOMIC DNA]</scope>
</reference>
<dbReference type="AlphaFoldDB" id="A0A4C1XTF3"/>
<proteinExistence type="predicted"/>
<sequence length="114" mass="12653">MCNGDDNKKILMRPRTTTAAGRGGRGAAADRCLNVNGRPYFEIRDEDTQNYGVCGPRGDRRVFRPVHVLESVRRAVRAFAPLAEFGHPPSMMDDCRPTRGRRTPAAHVRCSAVD</sequence>
<gene>
    <name evidence="2" type="ORF">EVAR_48185_1</name>
</gene>
<protein>
    <submittedName>
        <fullName evidence="2">Uncharacterized protein</fullName>
    </submittedName>
</protein>